<protein>
    <submittedName>
        <fullName evidence="1">Uncharacterized protein</fullName>
    </submittedName>
</protein>
<sequence length="235" mass="25245">MLLLSIVSVTGKDMTIIGQNQVSISHGVPGRKTDHHVIALSCGPCGVLSYINESHTWAAYQLEVNNLTTSMTQIGETLALAQLSHSNAHSFGRGMCLLSLGSSLVLLATMTAMPSSETSILLWDMRYDVVIASHAIPIPSTIAPSIKQGINMSLLLADAGQVLLTLCPANISRTASELSQPPSYAALPIYTCRLCRSLLRSRECSASSPQSFLAPHASSLAMSKIGLRWRRIRIM</sequence>
<proteinExistence type="predicted"/>
<comment type="caution">
    <text evidence="1">The sequence shown here is derived from an EMBL/GenBank/DDBJ whole genome shotgun (WGS) entry which is preliminary data.</text>
</comment>
<dbReference type="AlphaFoldDB" id="A0AAD4HR41"/>
<reference evidence="1" key="1">
    <citation type="journal article" date="2020" name="New Phytol.">
        <title>Comparative genomics reveals dynamic genome evolution in host specialist ectomycorrhizal fungi.</title>
        <authorList>
            <person name="Lofgren L.A."/>
            <person name="Nguyen N.H."/>
            <person name="Vilgalys R."/>
            <person name="Ruytinx J."/>
            <person name="Liao H.L."/>
            <person name="Branco S."/>
            <person name="Kuo A."/>
            <person name="LaButti K."/>
            <person name="Lipzen A."/>
            <person name="Andreopoulos W."/>
            <person name="Pangilinan J."/>
            <person name="Riley R."/>
            <person name="Hundley H."/>
            <person name="Na H."/>
            <person name="Barry K."/>
            <person name="Grigoriev I.V."/>
            <person name="Stajich J.E."/>
            <person name="Kennedy P.G."/>
        </authorList>
    </citation>
    <scope>NUCLEOTIDE SEQUENCE</scope>
    <source>
        <strain evidence="1">FC203</strain>
    </source>
</reference>
<dbReference type="RefSeq" id="XP_041231483.1">
    <property type="nucleotide sequence ID" value="XM_041372564.1"/>
</dbReference>
<evidence type="ECO:0000313" key="2">
    <source>
        <dbReference type="Proteomes" id="UP001195769"/>
    </source>
</evidence>
<accession>A0AAD4HR41</accession>
<dbReference type="GeneID" id="64666862"/>
<dbReference type="Proteomes" id="UP001195769">
    <property type="component" value="Unassembled WGS sequence"/>
</dbReference>
<organism evidence="1 2">
    <name type="scientific">Suillus fuscotomentosus</name>
    <dbReference type="NCBI Taxonomy" id="1912939"/>
    <lineage>
        <taxon>Eukaryota</taxon>
        <taxon>Fungi</taxon>
        <taxon>Dikarya</taxon>
        <taxon>Basidiomycota</taxon>
        <taxon>Agaricomycotina</taxon>
        <taxon>Agaricomycetes</taxon>
        <taxon>Agaricomycetidae</taxon>
        <taxon>Boletales</taxon>
        <taxon>Suillineae</taxon>
        <taxon>Suillaceae</taxon>
        <taxon>Suillus</taxon>
    </lineage>
</organism>
<gene>
    <name evidence="1" type="ORF">F5891DRAFT_631438</name>
</gene>
<dbReference type="EMBL" id="JABBWK010000006">
    <property type="protein sequence ID" value="KAG1905908.1"/>
    <property type="molecule type" value="Genomic_DNA"/>
</dbReference>
<name>A0AAD4HR41_9AGAM</name>
<keyword evidence="2" id="KW-1185">Reference proteome</keyword>
<evidence type="ECO:0000313" key="1">
    <source>
        <dbReference type="EMBL" id="KAG1905908.1"/>
    </source>
</evidence>